<dbReference type="EMBL" id="CM039436">
    <property type="protein sequence ID" value="KAI4314544.1"/>
    <property type="molecule type" value="Genomic_DNA"/>
</dbReference>
<proteinExistence type="predicted"/>
<evidence type="ECO:0000313" key="2">
    <source>
        <dbReference type="Proteomes" id="UP000828941"/>
    </source>
</evidence>
<protein>
    <submittedName>
        <fullName evidence="1">Uncharacterized protein</fullName>
    </submittedName>
</protein>
<reference evidence="1 2" key="1">
    <citation type="journal article" date="2022" name="DNA Res.">
        <title>Chromosomal-level genome assembly of the orchid tree Bauhinia variegata (Leguminosae; Cercidoideae) supports the allotetraploid origin hypothesis of Bauhinia.</title>
        <authorList>
            <person name="Zhong Y."/>
            <person name="Chen Y."/>
            <person name="Zheng D."/>
            <person name="Pang J."/>
            <person name="Liu Y."/>
            <person name="Luo S."/>
            <person name="Meng S."/>
            <person name="Qian L."/>
            <person name="Wei D."/>
            <person name="Dai S."/>
            <person name="Zhou R."/>
        </authorList>
    </citation>
    <scope>NUCLEOTIDE SEQUENCE [LARGE SCALE GENOMIC DNA]</scope>
    <source>
        <strain evidence="1">BV-YZ2020</strain>
    </source>
</reference>
<dbReference type="Proteomes" id="UP000828941">
    <property type="component" value="Chromosome 11"/>
</dbReference>
<keyword evidence="2" id="KW-1185">Reference proteome</keyword>
<accession>A0ACB9LTD1</accession>
<name>A0ACB9LTD1_BAUVA</name>
<evidence type="ECO:0000313" key="1">
    <source>
        <dbReference type="EMBL" id="KAI4314544.1"/>
    </source>
</evidence>
<sequence>MLQLVLRRRGVVFWTSGQLKNQSFENMIEADTNFVENYNMIHERNSGEEFFSYSLKEDHPTSGNHQEVKWRIGFRSTIWFEDVGLPLENICYGYNTDRGCAEWTQPECRSDKPIFVSRSGFFRGLTPNDSNNQIFNNDKSLGPGDCRAICWNDCDCLGYLKNSSNGCIMWRGQLQFEPDSSQAAPTIFVISNQTDTADSSNQGRRARSKKWIWVAAAVPSSIVACVAVIIFLVCRKQKGDKEKNYLARMTRSDRLGDATEFENDGNIDGNLKVFCFESISEATNNFSEDNKLGEGGFGPVFKGTFLGGQNELIARTSKVVGTYGYMSPEYGMQGIFSTKSDIFSFGVLLLEIVSGKRNNSFHDNNGPLNLVGYAWDLWQSGDEAELMDPTLRDSCNTKQLVRYIHVGLLCVEDSPADRPTISEVITMITNERTLLPMLKKPAFLNLSTAINGGSKGNELEYQSVNGFSTSIVYAR</sequence>
<organism evidence="1 2">
    <name type="scientific">Bauhinia variegata</name>
    <name type="common">Purple orchid tree</name>
    <name type="synonym">Phanera variegata</name>
    <dbReference type="NCBI Taxonomy" id="167791"/>
    <lineage>
        <taxon>Eukaryota</taxon>
        <taxon>Viridiplantae</taxon>
        <taxon>Streptophyta</taxon>
        <taxon>Embryophyta</taxon>
        <taxon>Tracheophyta</taxon>
        <taxon>Spermatophyta</taxon>
        <taxon>Magnoliopsida</taxon>
        <taxon>eudicotyledons</taxon>
        <taxon>Gunneridae</taxon>
        <taxon>Pentapetalae</taxon>
        <taxon>rosids</taxon>
        <taxon>fabids</taxon>
        <taxon>Fabales</taxon>
        <taxon>Fabaceae</taxon>
        <taxon>Cercidoideae</taxon>
        <taxon>Cercideae</taxon>
        <taxon>Bauhiniinae</taxon>
        <taxon>Bauhinia</taxon>
    </lineage>
</organism>
<comment type="caution">
    <text evidence="1">The sequence shown here is derived from an EMBL/GenBank/DDBJ whole genome shotgun (WGS) entry which is preliminary data.</text>
</comment>
<gene>
    <name evidence="1" type="ORF">L6164_027441</name>
</gene>